<evidence type="ECO:0000313" key="1">
    <source>
        <dbReference type="EMBL" id="GAC13680.1"/>
    </source>
</evidence>
<protein>
    <submittedName>
        <fullName evidence="1">Uncharacterized protein</fullName>
    </submittedName>
</protein>
<comment type="caution">
    <text evidence="1">The sequence shown here is derived from an EMBL/GenBank/DDBJ whole genome shotgun (WGS) entry which is preliminary data.</text>
</comment>
<reference evidence="1 2" key="1">
    <citation type="journal article" date="2017" name="Antonie Van Leeuwenhoek">
        <title>Rhizobium rhizosphaerae sp. nov., a novel species isolated from rice rhizosphere.</title>
        <authorList>
            <person name="Zhao J.J."/>
            <person name="Zhang J."/>
            <person name="Zhang R.J."/>
            <person name="Zhang C.W."/>
            <person name="Yin H.Q."/>
            <person name="Zhang X.X."/>
        </authorList>
    </citation>
    <scope>NUCLEOTIDE SEQUENCE [LARGE SCALE GENOMIC DNA]</scope>
    <source>
        <strain evidence="1 2">E3</strain>
    </source>
</reference>
<dbReference type="AlphaFoldDB" id="K6YQS8"/>
<accession>K6YQS8</accession>
<sequence>MAFGVKKTEHNGAKKGRGAYWGKKRFAKFESNRRRRLDGKSMLVSDKGDCMQSSTIDKYSYHEALDRTWILLNNLESSLGEHPVIKGNPQTTELYEKAVENLAQLYQKLGEISVES</sequence>
<dbReference type="OrthoDB" id="7069003at2"/>
<proteinExistence type="predicted"/>
<dbReference type="RefSeq" id="WP_008843497.1">
    <property type="nucleotide sequence ID" value="NZ_BAEN01000022.1"/>
</dbReference>
<organism evidence="1 2">
    <name type="scientific">Aliiglaciecola lipolytica E3</name>
    <dbReference type="NCBI Taxonomy" id="1127673"/>
    <lineage>
        <taxon>Bacteria</taxon>
        <taxon>Pseudomonadati</taxon>
        <taxon>Pseudomonadota</taxon>
        <taxon>Gammaproteobacteria</taxon>
        <taxon>Alteromonadales</taxon>
        <taxon>Alteromonadaceae</taxon>
        <taxon>Aliiglaciecola</taxon>
    </lineage>
</organism>
<evidence type="ECO:0000313" key="2">
    <source>
        <dbReference type="Proteomes" id="UP000006334"/>
    </source>
</evidence>
<dbReference type="EMBL" id="BAEN01000022">
    <property type="protein sequence ID" value="GAC13680.1"/>
    <property type="molecule type" value="Genomic_DNA"/>
</dbReference>
<name>K6YQS8_9ALTE</name>
<dbReference type="STRING" id="1127673.GLIP_1038"/>
<gene>
    <name evidence="1" type="ORF">GLIP_1038</name>
</gene>
<dbReference type="Proteomes" id="UP000006334">
    <property type="component" value="Unassembled WGS sequence"/>
</dbReference>
<keyword evidence="2" id="KW-1185">Reference proteome</keyword>